<feature type="compositionally biased region" description="Polar residues" evidence="2">
    <location>
        <begin position="1"/>
        <end position="14"/>
    </location>
</feature>
<dbReference type="PANTHER" id="PTHR10796:SF130">
    <property type="entry name" value="PATCHED DOMAIN-CONTAINING PROTEIN 3-LIKE PROTEIN"/>
    <property type="match status" value="1"/>
</dbReference>
<evidence type="ECO:0000256" key="3">
    <source>
        <dbReference type="SAM" id="Phobius"/>
    </source>
</evidence>
<feature type="transmembrane region" description="Helical" evidence="3">
    <location>
        <begin position="920"/>
        <end position="942"/>
    </location>
</feature>
<dbReference type="InterPro" id="IPR053958">
    <property type="entry name" value="HMGCR/SNAP/NPC1-like_SSD"/>
</dbReference>
<feature type="transmembrane region" description="Helical" evidence="3">
    <location>
        <begin position="878"/>
        <end position="899"/>
    </location>
</feature>
<keyword evidence="3" id="KW-0472">Membrane</keyword>
<sequence length="1069" mass="122840">MGPVDSQQTESTETPSEKPPIDESTTVNTIPSKTSVSSNQESAGFCSDCVLKCYLFTANTRLAILNAIEANFYKLGCFAGRKPYVFIISGLLLTFLSFGMLLRKESEKRQEWIPKSELSFSTDTFWIRKWNQLQEYRADNLQSDEVRIIVIDDELLSPQSLLKMYQLHEMVLDLNSTNMHLREYCRWGLCRAESLLQFWNYSEPLIKKQTRDQILEAVNDYDHKHNDLDHFLTSIKRNDSGYITGAKVTKMKWKFPYSDYAWKWQIEFSNTFKTNPTDFKELYAYCFYDFTQYGTGFEEDALLVFIGYSIMGVYIIICLGKCNLVEQKLGLAFVGIMCVAIGYFVTLGLGGIFNITYGALNRVLALLLLGIGIDDMFVILGALNNLSKLEKERPVPEQIGLIMKHAGVSITITTLSDITAFAIGATSAFPGLRTFCLYNCIGILSIYIMQITFFASCMSLDLRRVLDHRDGLFCCYKHTDYTPNKWSEKEILKIIFYKAAKNYLSKKPVKIFVIILTFLILAVCAWNVSKLETDTSWQRVMYATNTPYYRYFVIDEKYFSTNKVDVYCTYLTYSVDQSDYQKMAYDLSQSPYVLKGYTANWLTAFLHWCQERNFNVSVSEANPNYFDVSLDDFDLMLERFWLSKEGTPYRIYIDHQVHYSCLLEVPKHILCSENFCQSPFFKSDEEISGCKVRMKAETFVPNCNCTSSITLDCLCETPSCLDEDPQNTRMLFTMTCTIDRRRCRINTTNIPFSNMNCFNKVIYYPVTKLSMRIKEMSKNSQRMDIMKELEGRVAKYFNQTNCLVFSKHYLEWRINSVLEWEIKRNLSLAFLSVFVITFMMIMNWKTSLLVVTGVIFTLVDISGSLNLWGLYIDTTSCVIVTISVGLVVDYSVHIGFTYMTMKGKNNDRMIITMKEIGPPVFHGGFSTFIAVMPLSMGSTYPFRTFFKIFLLVVMFGLFHGIVFLPVLLSIFAPPSYPSAKNVKVRKFSKIKSVFSSRKSGINNVGLDLHNETNTQDTIRDVYKTDYNTPYHISSNELDGTGLSPTFLPLEKNFDSTQNGTKPNKNGKSE</sequence>
<name>A0A6P7TFI7_9MOLL</name>
<feature type="transmembrane region" description="Helical" evidence="3">
    <location>
        <begin position="511"/>
        <end position="529"/>
    </location>
</feature>
<evidence type="ECO:0000259" key="4">
    <source>
        <dbReference type="PROSITE" id="PS50156"/>
    </source>
</evidence>
<feature type="transmembrane region" description="Helical" evidence="3">
    <location>
        <begin position="301"/>
        <end position="319"/>
    </location>
</feature>
<evidence type="ECO:0000313" key="6">
    <source>
        <dbReference type="RefSeq" id="XP_029650033.1"/>
    </source>
</evidence>
<feature type="domain" description="SSD" evidence="4">
    <location>
        <begin position="300"/>
        <end position="460"/>
    </location>
</feature>
<proteinExistence type="inferred from homology"/>
<dbReference type="KEGG" id="osn:115223540"/>
<gene>
    <name evidence="6" type="primary">LOC115223540</name>
</gene>
<dbReference type="GO" id="GO:0016020">
    <property type="term" value="C:membrane"/>
    <property type="evidence" value="ECO:0007669"/>
    <property type="project" value="TreeGrafter"/>
</dbReference>
<feature type="compositionally biased region" description="Polar residues" evidence="2">
    <location>
        <begin position="23"/>
        <end position="38"/>
    </location>
</feature>
<dbReference type="SUPFAM" id="SSF82866">
    <property type="entry name" value="Multidrug efflux transporter AcrB transmembrane domain"/>
    <property type="match status" value="2"/>
</dbReference>
<feature type="transmembrane region" description="Helical" evidence="3">
    <location>
        <begin position="84"/>
        <end position="102"/>
    </location>
</feature>
<keyword evidence="5" id="KW-1185">Reference proteome</keyword>
<dbReference type="InterPro" id="IPR051697">
    <property type="entry name" value="Patched_domain-protein"/>
</dbReference>
<feature type="transmembrane region" description="Helical" evidence="3">
    <location>
        <begin position="948"/>
        <end position="971"/>
    </location>
</feature>
<organism evidence="5 6">
    <name type="scientific">Octopus sinensis</name>
    <name type="common">East Asian common octopus</name>
    <dbReference type="NCBI Taxonomy" id="2607531"/>
    <lineage>
        <taxon>Eukaryota</taxon>
        <taxon>Metazoa</taxon>
        <taxon>Spiralia</taxon>
        <taxon>Lophotrochozoa</taxon>
        <taxon>Mollusca</taxon>
        <taxon>Cephalopoda</taxon>
        <taxon>Coleoidea</taxon>
        <taxon>Octopodiformes</taxon>
        <taxon>Octopoda</taxon>
        <taxon>Incirrata</taxon>
        <taxon>Octopodidae</taxon>
        <taxon>Octopus</taxon>
    </lineage>
</organism>
<keyword evidence="3" id="KW-1133">Transmembrane helix</keyword>
<dbReference type="AlphaFoldDB" id="A0A6P7TFI7"/>
<feature type="transmembrane region" description="Helical" evidence="3">
    <location>
        <begin position="848"/>
        <end position="872"/>
    </location>
</feature>
<accession>A0A6P7TFI7</accession>
<dbReference type="Pfam" id="PF12349">
    <property type="entry name" value="Sterol-sensing"/>
    <property type="match status" value="1"/>
</dbReference>
<evidence type="ECO:0000313" key="5">
    <source>
        <dbReference type="Proteomes" id="UP000515154"/>
    </source>
</evidence>
<feature type="transmembrane region" description="Helical" evidence="3">
    <location>
        <begin position="825"/>
        <end position="841"/>
    </location>
</feature>
<feature type="region of interest" description="Disordered" evidence="2">
    <location>
        <begin position="1"/>
        <end position="38"/>
    </location>
</feature>
<reference evidence="6" key="1">
    <citation type="submission" date="2025-08" db="UniProtKB">
        <authorList>
            <consortium name="RefSeq"/>
        </authorList>
    </citation>
    <scope>IDENTIFICATION</scope>
</reference>
<evidence type="ECO:0000256" key="2">
    <source>
        <dbReference type="SAM" id="MobiDB-lite"/>
    </source>
</evidence>
<dbReference type="RefSeq" id="XP_029650033.1">
    <property type="nucleotide sequence ID" value="XM_029794173.2"/>
</dbReference>
<feature type="transmembrane region" description="Helical" evidence="3">
    <location>
        <begin position="331"/>
        <end position="357"/>
    </location>
</feature>
<evidence type="ECO:0000256" key="1">
    <source>
        <dbReference type="ARBA" id="ARBA00005585"/>
    </source>
</evidence>
<dbReference type="InterPro" id="IPR000731">
    <property type="entry name" value="SSD"/>
</dbReference>
<comment type="similarity">
    <text evidence="1">Belongs to the patched family.</text>
</comment>
<dbReference type="Proteomes" id="UP000515154">
    <property type="component" value="Linkage group LG23"/>
</dbReference>
<dbReference type="PROSITE" id="PS50156">
    <property type="entry name" value="SSD"/>
    <property type="match status" value="1"/>
</dbReference>
<keyword evidence="3" id="KW-0812">Transmembrane</keyword>
<feature type="transmembrane region" description="Helical" evidence="3">
    <location>
        <begin position="407"/>
        <end position="429"/>
    </location>
</feature>
<dbReference type="PANTHER" id="PTHR10796">
    <property type="entry name" value="PATCHED-RELATED"/>
    <property type="match status" value="1"/>
</dbReference>
<feature type="transmembrane region" description="Helical" evidence="3">
    <location>
        <begin position="435"/>
        <end position="455"/>
    </location>
</feature>
<protein>
    <submittedName>
        <fullName evidence="6">Patched domain-containing protein 3 isoform X1</fullName>
    </submittedName>
</protein>
<dbReference type="Gene3D" id="1.20.1640.10">
    <property type="entry name" value="Multidrug efflux transporter AcrB transmembrane domain"/>
    <property type="match status" value="2"/>
</dbReference>
<feature type="transmembrane region" description="Helical" evidence="3">
    <location>
        <begin position="363"/>
        <end position="386"/>
    </location>
</feature>